<organism evidence="3 4">
    <name type="scientific">Thalassospira xianhensis MCCC 1A02616</name>
    <dbReference type="NCBI Taxonomy" id="1177929"/>
    <lineage>
        <taxon>Bacteria</taxon>
        <taxon>Pseudomonadati</taxon>
        <taxon>Pseudomonadota</taxon>
        <taxon>Alphaproteobacteria</taxon>
        <taxon>Rhodospirillales</taxon>
        <taxon>Thalassospiraceae</taxon>
        <taxon>Thalassospira</taxon>
    </lineage>
</organism>
<name>A0A367UKC5_9PROT</name>
<dbReference type="InterPro" id="IPR009576">
    <property type="entry name" value="Biofilm_formation_YgiB"/>
</dbReference>
<feature type="compositionally biased region" description="Low complexity" evidence="1">
    <location>
        <begin position="209"/>
        <end position="220"/>
    </location>
</feature>
<evidence type="ECO:0008006" key="5">
    <source>
        <dbReference type="Google" id="ProtNLM"/>
    </source>
</evidence>
<dbReference type="RefSeq" id="WP_114120379.1">
    <property type="nucleotide sequence ID" value="NZ_JPWA01000001.1"/>
</dbReference>
<keyword evidence="4" id="KW-1185">Reference proteome</keyword>
<feature type="compositionally biased region" description="Low complexity" evidence="1">
    <location>
        <begin position="151"/>
        <end position="184"/>
    </location>
</feature>
<dbReference type="PROSITE" id="PS51257">
    <property type="entry name" value="PROKAR_LIPOPROTEIN"/>
    <property type="match status" value="1"/>
</dbReference>
<proteinExistence type="predicted"/>
<evidence type="ECO:0000313" key="4">
    <source>
        <dbReference type="Proteomes" id="UP000252419"/>
    </source>
</evidence>
<evidence type="ECO:0000256" key="1">
    <source>
        <dbReference type="SAM" id="MobiDB-lite"/>
    </source>
</evidence>
<comment type="caution">
    <text evidence="3">The sequence shown here is derived from an EMBL/GenBank/DDBJ whole genome shotgun (WGS) entry which is preliminary data.</text>
</comment>
<protein>
    <recommendedName>
        <fullName evidence="5">Lipoprotein</fullName>
    </recommendedName>
</protein>
<feature type="signal peptide" evidence="2">
    <location>
        <begin position="1"/>
        <end position="21"/>
    </location>
</feature>
<dbReference type="EMBL" id="JPWA01000001">
    <property type="protein sequence ID" value="RCK07784.1"/>
    <property type="molecule type" value="Genomic_DNA"/>
</dbReference>
<feature type="region of interest" description="Disordered" evidence="1">
    <location>
        <begin position="133"/>
        <end position="220"/>
    </location>
</feature>
<keyword evidence="2" id="KW-0732">Signal</keyword>
<reference evidence="3 4" key="1">
    <citation type="submission" date="2014-07" db="EMBL/GenBank/DDBJ databases">
        <title>Draft genome sequence of Thalassospira xianhensis P-4 (MCCC 1A02616).</title>
        <authorList>
            <person name="Lai Q."/>
            <person name="Shao Z."/>
        </authorList>
    </citation>
    <scope>NUCLEOTIDE SEQUENCE [LARGE SCALE GENOMIC DNA]</scope>
    <source>
        <strain evidence="3 4">MCCC 1A02616</strain>
    </source>
</reference>
<feature type="chain" id="PRO_5016883434" description="Lipoprotein" evidence="2">
    <location>
        <begin position="22"/>
        <end position="220"/>
    </location>
</feature>
<dbReference type="AlphaFoldDB" id="A0A367UKC5"/>
<evidence type="ECO:0000313" key="3">
    <source>
        <dbReference type="EMBL" id="RCK07784.1"/>
    </source>
</evidence>
<dbReference type="Pfam" id="PF06693">
    <property type="entry name" value="DUF1190"/>
    <property type="match status" value="1"/>
</dbReference>
<accession>A0A367UKC5</accession>
<dbReference type="Proteomes" id="UP000252419">
    <property type="component" value="Unassembled WGS sequence"/>
</dbReference>
<evidence type="ECO:0000256" key="2">
    <source>
        <dbReference type="SAM" id="SignalP"/>
    </source>
</evidence>
<sequence length="220" mass="23619">MKRASHIKAALFATTALVLVACGPDEQASNDTVRAMAMEVKEPYSSVADCVEKSQYLTEAGCERVMANLPVPSITEPEPKFNSRQECEQVYGVGECGGPGARNSDSGGDFWTPFLVGMIVSDALDDIGDRNRYRDDRYRSNYGTQPYVSPKTASKATSTVNSSTSSSKPSTSVTSLTKKTSSYTPPKPPKPVAKTTRTNVVKWKGFGGSSSRSFGRSSMG</sequence>
<gene>
    <name evidence="3" type="ORF">TH5_01700</name>
</gene>